<reference evidence="2" key="1">
    <citation type="submission" date="2021-01" db="EMBL/GenBank/DDBJ databases">
        <title>Whole genome shotgun sequence of Acrocarpospora phusangensis NBRC 108782.</title>
        <authorList>
            <person name="Komaki H."/>
            <person name="Tamura T."/>
        </authorList>
    </citation>
    <scope>NUCLEOTIDE SEQUENCE</scope>
    <source>
        <strain evidence="2">NBRC 108782</strain>
    </source>
</reference>
<evidence type="ECO:0000259" key="1">
    <source>
        <dbReference type="PROSITE" id="PS50943"/>
    </source>
</evidence>
<dbReference type="Pfam" id="PF13560">
    <property type="entry name" value="HTH_31"/>
    <property type="match status" value="1"/>
</dbReference>
<sequence>MDLDALAAFLRNRRDRVRPQDVGIPAGPRRRVPGLRRDEVAQLAGASADYYTQLERGTSQPSEQMLAALSRALRLTHDERDYLFRLAGRPLPSPTGLTAHVQPGMLGLLDRLAGTPAMVITDLHVILAQNALARALFGAPVQGGGPRASFLYRWFTEPDSRGIYPPEEHEHHSKAFVADLRAVAGRRGRDADVRGIVDNLVRYSAEFAGLWERQDVAVRRGDRKRIVHAELGVLDLNCLTLVSEDGRQRLLWFTAAPGSAAVEQLELLSVIGLQDLDGTA</sequence>
<dbReference type="AlphaFoldDB" id="A0A919Q694"/>
<dbReference type="EMBL" id="BOOA01000005">
    <property type="protein sequence ID" value="GIH22703.1"/>
    <property type="molecule type" value="Genomic_DNA"/>
</dbReference>
<protein>
    <submittedName>
        <fullName evidence="2">DNA-binding protein</fullName>
    </submittedName>
</protein>
<gene>
    <name evidence="2" type="ORF">Aph01nite_10130</name>
</gene>
<name>A0A919Q694_9ACTN</name>
<keyword evidence="2" id="KW-0238">DNA-binding</keyword>
<dbReference type="PANTHER" id="PTHR35010:SF2">
    <property type="entry name" value="BLL4672 PROTEIN"/>
    <property type="match status" value="1"/>
</dbReference>
<dbReference type="InterPro" id="IPR010982">
    <property type="entry name" value="Lambda_DNA-bd_dom_sf"/>
</dbReference>
<feature type="domain" description="HTH cro/C1-type" evidence="1">
    <location>
        <begin position="34"/>
        <end position="80"/>
    </location>
</feature>
<dbReference type="SUPFAM" id="SSF47413">
    <property type="entry name" value="lambda repressor-like DNA-binding domains"/>
    <property type="match status" value="1"/>
</dbReference>
<dbReference type="InterPro" id="IPR001387">
    <property type="entry name" value="Cro/C1-type_HTH"/>
</dbReference>
<dbReference type="SMART" id="SM00530">
    <property type="entry name" value="HTH_XRE"/>
    <property type="match status" value="1"/>
</dbReference>
<proteinExistence type="predicted"/>
<dbReference type="GO" id="GO:0003677">
    <property type="term" value="F:DNA binding"/>
    <property type="evidence" value="ECO:0007669"/>
    <property type="project" value="UniProtKB-KW"/>
</dbReference>
<evidence type="ECO:0000313" key="2">
    <source>
        <dbReference type="EMBL" id="GIH22703.1"/>
    </source>
</evidence>
<dbReference type="Proteomes" id="UP000640052">
    <property type="component" value="Unassembled WGS sequence"/>
</dbReference>
<dbReference type="Gene3D" id="3.30.450.180">
    <property type="match status" value="1"/>
</dbReference>
<dbReference type="PROSITE" id="PS50943">
    <property type="entry name" value="HTH_CROC1"/>
    <property type="match status" value="1"/>
</dbReference>
<keyword evidence="3" id="KW-1185">Reference proteome</keyword>
<organism evidence="2 3">
    <name type="scientific">Acrocarpospora phusangensis</name>
    <dbReference type="NCBI Taxonomy" id="1070424"/>
    <lineage>
        <taxon>Bacteria</taxon>
        <taxon>Bacillati</taxon>
        <taxon>Actinomycetota</taxon>
        <taxon>Actinomycetes</taxon>
        <taxon>Streptosporangiales</taxon>
        <taxon>Streptosporangiaceae</taxon>
        <taxon>Acrocarpospora</taxon>
    </lineage>
</organism>
<dbReference type="RefSeq" id="WP_204039530.1">
    <property type="nucleotide sequence ID" value="NZ_BOOA01000005.1"/>
</dbReference>
<accession>A0A919Q694</accession>
<dbReference type="InterPro" id="IPR041413">
    <property type="entry name" value="MLTR_LBD"/>
</dbReference>
<comment type="caution">
    <text evidence="2">The sequence shown here is derived from an EMBL/GenBank/DDBJ whole genome shotgun (WGS) entry which is preliminary data.</text>
</comment>
<dbReference type="PANTHER" id="PTHR35010">
    <property type="entry name" value="BLL4672 PROTEIN-RELATED"/>
    <property type="match status" value="1"/>
</dbReference>
<dbReference type="Gene3D" id="1.10.260.40">
    <property type="entry name" value="lambda repressor-like DNA-binding domains"/>
    <property type="match status" value="1"/>
</dbReference>
<dbReference type="Pfam" id="PF17765">
    <property type="entry name" value="MLTR_LBD"/>
    <property type="match status" value="1"/>
</dbReference>
<evidence type="ECO:0000313" key="3">
    <source>
        <dbReference type="Proteomes" id="UP000640052"/>
    </source>
</evidence>
<dbReference type="CDD" id="cd00093">
    <property type="entry name" value="HTH_XRE"/>
    <property type="match status" value="1"/>
</dbReference>